<proteinExistence type="predicted"/>
<protein>
    <submittedName>
        <fullName evidence="1">Uncharacterized protein</fullName>
    </submittedName>
</protein>
<evidence type="ECO:0000313" key="2">
    <source>
        <dbReference type="Proteomes" id="UP000223296"/>
    </source>
</evidence>
<organism evidence="1 2">
    <name type="scientific">Neisseria gonorrhoeae 3502</name>
    <dbReference type="NCBI Taxonomy" id="1193404"/>
    <lineage>
        <taxon>Bacteria</taxon>
        <taxon>Pseudomonadati</taxon>
        <taxon>Pseudomonadota</taxon>
        <taxon>Betaproteobacteria</taxon>
        <taxon>Neisseriales</taxon>
        <taxon>Neisseriaceae</taxon>
        <taxon>Neisseria</taxon>
    </lineage>
</organism>
<dbReference type="EMBL" id="AVBE01000002">
    <property type="protein sequence ID" value="PHJ35447.1"/>
    <property type="molecule type" value="Genomic_DNA"/>
</dbReference>
<accession>A0AA44U8Q8</accession>
<dbReference type="AlphaFoldDB" id="A0AA44U8Q8"/>
<comment type="caution">
    <text evidence="1">The sequence shown here is derived from an EMBL/GenBank/DDBJ whole genome shotgun (WGS) entry which is preliminary data.</text>
</comment>
<dbReference type="Proteomes" id="UP000223296">
    <property type="component" value="Unassembled WGS sequence"/>
</dbReference>
<sequence length="61" mass="7203">MEKTKCRLNRRLPELYAETAPSLECFRHNLYFSIICRLGANRCLCPFQTALSEMVARFLLY</sequence>
<reference evidence="1 2" key="1">
    <citation type="submission" date="2013-08" db="EMBL/GenBank/DDBJ databases">
        <authorList>
            <person name="Trees D."/>
        </authorList>
    </citation>
    <scope>NUCLEOTIDE SEQUENCE [LARGE SCALE GENOMIC DNA]</scope>
    <source>
        <strain evidence="1 2">3502</strain>
    </source>
</reference>
<gene>
    <name evidence="1" type="ORF">N776_09590</name>
</gene>
<evidence type="ECO:0000313" key="1">
    <source>
        <dbReference type="EMBL" id="PHJ35447.1"/>
    </source>
</evidence>
<name>A0AA44U8Q8_NEIGO</name>